<comment type="caution">
    <text evidence="4">The sequence shown here is derived from an EMBL/GenBank/DDBJ whole genome shotgun (WGS) entry which is preliminary data.</text>
</comment>
<name>A0A3M7T6C4_BRAPC</name>
<keyword evidence="2" id="KW-0472">Membrane</keyword>
<dbReference type="PROSITE" id="PS50954">
    <property type="entry name" value="LEM"/>
    <property type="match status" value="1"/>
</dbReference>
<gene>
    <name evidence="4" type="ORF">BpHYR1_002331</name>
</gene>
<organism evidence="4 5">
    <name type="scientific">Brachionus plicatilis</name>
    <name type="common">Marine rotifer</name>
    <name type="synonym">Brachionus muelleri</name>
    <dbReference type="NCBI Taxonomy" id="10195"/>
    <lineage>
        <taxon>Eukaryota</taxon>
        <taxon>Metazoa</taxon>
        <taxon>Spiralia</taxon>
        <taxon>Gnathifera</taxon>
        <taxon>Rotifera</taxon>
        <taxon>Eurotatoria</taxon>
        <taxon>Monogononta</taxon>
        <taxon>Pseudotrocha</taxon>
        <taxon>Ploima</taxon>
        <taxon>Brachionidae</taxon>
        <taxon>Brachionus</taxon>
    </lineage>
</organism>
<evidence type="ECO:0000313" key="5">
    <source>
        <dbReference type="Proteomes" id="UP000276133"/>
    </source>
</evidence>
<proteinExistence type="predicted"/>
<dbReference type="Gene3D" id="1.10.720.40">
    <property type="match status" value="1"/>
</dbReference>
<dbReference type="InterPro" id="IPR011015">
    <property type="entry name" value="LEM/LEM-like_dom_sf"/>
</dbReference>
<feature type="compositionally biased region" description="Polar residues" evidence="1">
    <location>
        <begin position="64"/>
        <end position="75"/>
    </location>
</feature>
<evidence type="ECO:0000259" key="3">
    <source>
        <dbReference type="PROSITE" id="PS50954"/>
    </source>
</evidence>
<evidence type="ECO:0000313" key="4">
    <source>
        <dbReference type="EMBL" id="RNA43614.1"/>
    </source>
</evidence>
<dbReference type="FunFam" id="1.10.720.40:FF:000001">
    <property type="entry name" value="LEM domain containing 2, isoform CRA_a"/>
    <property type="match status" value="1"/>
</dbReference>
<evidence type="ECO:0000256" key="1">
    <source>
        <dbReference type="SAM" id="MobiDB-lite"/>
    </source>
</evidence>
<dbReference type="InterPro" id="IPR003887">
    <property type="entry name" value="LEM_dom"/>
</dbReference>
<dbReference type="SUPFAM" id="SSF63451">
    <property type="entry name" value="LEM domain"/>
    <property type="match status" value="1"/>
</dbReference>
<keyword evidence="2" id="KW-1133">Transmembrane helix</keyword>
<feature type="compositionally biased region" description="Polar residues" evidence="1">
    <location>
        <begin position="90"/>
        <end position="102"/>
    </location>
</feature>
<keyword evidence="5" id="KW-1185">Reference proteome</keyword>
<dbReference type="AlphaFoldDB" id="A0A3M7T6C4"/>
<dbReference type="Proteomes" id="UP000276133">
    <property type="component" value="Unassembled WGS sequence"/>
</dbReference>
<feature type="domain" description="LEM" evidence="3">
    <location>
        <begin position="10"/>
        <end position="54"/>
    </location>
</feature>
<dbReference type="PANTHER" id="PTHR12019">
    <property type="entry name" value="LAMINA-ASSOCIATED POLYPEPTIDE THYMOPOIETIN"/>
    <property type="match status" value="1"/>
</dbReference>
<feature type="compositionally biased region" description="Polar residues" evidence="1">
    <location>
        <begin position="112"/>
        <end position="132"/>
    </location>
</feature>
<sequence>MEEENLTLDIESVSSLSDEDLFKHLKKNGLKCGPITATTRYLYEKRLKQFLDPSLIEKEKQAEQNEQLADQQSVPEQKKEEPPIQIEVETISQKSDQETSQDVPVEAKRDQTPQVESKVTISPIKTPQFNETDLNKSKDSTGSSSVNIEMSTEIYLNTSGIRGRAPLKRQNDLTNSQNSEEQNANNSQGSILKYFVLALILAFGIYTVLIYLMDSDENSIEF</sequence>
<reference evidence="4 5" key="1">
    <citation type="journal article" date="2018" name="Sci. Rep.">
        <title>Genomic signatures of local adaptation to the degree of environmental predictability in rotifers.</title>
        <authorList>
            <person name="Franch-Gras L."/>
            <person name="Hahn C."/>
            <person name="Garcia-Roger E.M."/>
            <person name="Carmona M.J."/>
            <person name="Serra M."/>
            <person name="Gomez A."/>
        </authorList>
    </citation>
    <scope>NUCLEOTIDE SEQUENCE [LARGE SCALE GENOMIC DNA]</scope>
    <source>
        <strain evidence="4">HYR1</strain>
    </source>
</reference>
<evidence type="ECO:0000256" key="2">
    <source>
        <dbReference type="SAM" id="Phobius"/>
    </source>
</evidence>
<keyword evidence="2" id="KW-0812">Transmembrane</keyword>
<protein>
    <submittedName>
        <fullName evidence="4">Lamina-associated polypeptide isoforms beta gamma-like isoform X1</fullName>
    </submittedName>
</protein>
<dbReference type="OrthoDB" id="10072362at2759"/>
<dbReference type="InterPro" id="IPR051656">
    <property type="entry name" value="LEM_domain"/>
</dbReference>
<dbReference type="Pfam" id="PF03020">
    <property type="entry name" value="LEM"/>
    <property type="match status" value="1"/>
</dbReference>
<dbReference type="PANTHER" id="PTHR12019:SF9">
    <property type="entry name" value="THYMOPOIETIN"/>
    <property type="match status" value="1"/>
</dbReference>
<dbReference type="CDD" id="cd12940">
    <property type="entry name" value="LEM_LAP2_LEMD1"/>
    <property type="match status" value="1"/>
</dbReference>
<accession>A0A3M7T6C4</accession>
<dbReference type="SMART" id="SM00540">
    <property type="entry name" value="LEM"/>
    <property type="match status" value="1"/>
</dbReference>
<feature type="transmembrane region" description="Helical" evidence="2">
    <location>
        <begin position="191"/>
        <end position="212"/>
    </location>
</feature>
<feature type="region of interest" description="Disordered" evidence="1">
    <location>
        <begin position="58"/>
        <end position="145"/>
    </location>
</feature>
<dbReference type="EMBL" id="REGN01000204">
    <property type="protein sequence ID" value="RNA43614.1"/>
    <property type="molecule type" value="Genomic_DNA"/>
</dbReference>